<evidence type="ECO:0000256" key="2">
    <source>
        <dbReference type="ARBA" id="ARBA00005062"/>
    </source>
</evidence>
<dbReference type="SUPFAM" id="SSF51735">
    <property type="entry name" value="NAD(P)-binding Rossmann-fold domains"/>
    <property type="match status" value="1"/>
</dbReference>
<evidence type="ECO:0000256" key="1">
    <source>
        <dbReference type="ARBA" id="ARBA00005056"/>
    </source>
</evidence>
<evidence type="ECO:0000259" key="12">
    <source>
        <dbReference type="Pfam" id="PF00742"/>
    </source>
</evidence>
<dbReference type="Pfam" id="PF03447">
    <property type="entry name" value="NAD_binding_3"/>
    <property type="match status" value="1"/>
</dbReference>
<evidence type="ECO:0000256" key="9">
    <source>
        <dbReference type="ARBA" id="ARBA00023167"/>
    </source>
</evidence>
<dbReference type="Gene3D" id="3.40.50.720">
    <property type="entry name" value="NAD(P)-binding Rossmann-like Domain"/>
    <property type="match status" value="1"/>
</dbReference>
<evidence type="ECO:0000256" key="11">
    <source>
        <dbReference type="RuleBase" id="RU004171"/>
    </source>
</evidence>
<evidence type="ECO:0000256" key="10">
    <source>
        <dbReference type="RuleBase" id="RU000579"/>
    </source>
</evidence>
<dbReference type="EMBL" id="BAAACG010000003">
    <property type="protein sequence ID" value="GAA0734013.1"/>
    <property type="molecule type" value="Genomic_DNA"/>
</dbReference>
<dbReference type="Gene3D" id="3.30.70.260">
    <property type="match status" value="1"/>
</dbReference>
<keyword evidence="6 10" id="KW-0028">Amino-acid biosynthesis</keyword>
<comment type="pathway">
    <text evidence="1 10">Amino-acid biosynthesis; L-threonine biosynthesis; L-threonine from L-aspartate: step 3/5.</text>
</comment>
<name>A0ABN1JB68_9CLOT</name>
<dbReference type="Proteomes" id="UP001501510">
    <property type="component" value="Unassembled WGS sequence"/>
</dbReference>
<sequence>MISIAMLGYGVVGSGVAELINTNRGIFKNSMDQELSISSILVRNLEKYKDNKNNRLITNDIEDIFKNKVDIVVEAMGGLDPSYEYVKRSLKNKKHVVTANKDLIAEHGNELLSIARENGVKLYFEAAVGGGIPILKPLAECLLGNKIENIKAVLNGTTNFILSKIEKENMSYNEALKLAQDYGYAEANPESDVMGYDSARKLAILSSIAFNKKVHWKDMFIEGITDIDYKDFLVAKDKGYTIKLLCMSNKVNDDMYGSVRPVMVKKNSTLGIIENENNAILVKGNAVGEVSFCGKGAGMLPTASSVFADIVDVVTNKSSLFMNIADDEIKVDTLIEEEKEWLIRIKTDKRIDVMNKISDKFSNTYVYSNNFVNDESELMAIVKGKEKNINEILNEIVKKEEADSYRKILIMGEV</sequence>
<feature type="domain" description="Homoserine dehydrogenase catalytic" evidence="12">
    <location>
        <begin position="133"/>
        <end position="311"/>
    </location>
</feature>
<keyword evidence="9 10" id="KW-0486">Methionine biosynthesis</keyword>
<accession>A0ABN1JB68</accession>
<dbReference type="InterPro" id="IPR036291">
    <property type="entry name" value="NAD(P)-bd_dom_sf"/>
</dbReference>
<keyword evidence="8 10" id="KW-0560">Oxidoreductase</keyword>
<evidence type="ECO:0000256" key="5">
    <source>
        <dbReference type="ARBA" id="ARBA00013376"/>
    </source>
</evidence>
<dbReference type="Pfam" id="PF00742">
    <property type="entry name" value="Homoserine_dh"/>
    <property type="match status" value="1"/>
</dbReference>
<dbReference type="InterPro" id="IPR016204">
    <property type="entry name" value="HDH"/>
</dbReference>
<evidence type="ECO:0000256" key="4">
    <source>
        <dbReference type="ARBA" id="ARBA00013213"/>
    </source>
</evidence>
<evidence type="ECO:0000256" key="7">
    <source>
        <dbReference type="ARBA" id="ARBA00022697"/>
    </source>
</evidence>
<dbReference type="EC" id="1.1.1.3" evidence="4 10"/>
<evidence type="ECO:0000256" key="3">
    <source>
        <dbReference type="ARBA" id="ARBA00006753"/>
    </source>
</evidence>
<dbReference type="PROSITE" id="PS01042">
    <property type="entry name" value="HOMOSER_DHGENASE"/>
    <property type="match status" value="1"/>
</dbReference>
<dbReference type="RefSeq" id="WP_343758642.1">
    <property type="nucleotide sequence ID" value="NZ_BAAACG010000003.1"/>
</dbReference>
<organism evidence="14 15">
    <name type="scientific">Clostridium oceanicum</name>
    <dbReference type="NCBI Taxonomy" id="1543"/>
    <lineage>
        <taxon>Bacteria</taxon>
        <taxon>Bacillati</taxon>
        <taxon>Bacillota</taxon>
        <taxon>Clostridia</taxon>
        <taxon>Eubacteriales</taxon>
        <taxon>Clostridiaceae</taxon>
        <taxon>Clostridium</taxon>
    </lineage>
</organism>
<keyword evidence="15" id="KW-1185">Reference proteome</keyword>
<comment type="catalytic activity">
    <reaction evidence="10">
        <text>L-homoserine + NADP(+) = L-aspartate 4-semialdehyde + NADPH + H(+)</text>
        <dbReference type="Rhea" id="RHEA:15761"/>
        <dbReference type="ChEBI" id="CHEBI:15378"/>
        <dbReference type="ChEBI" id="CHEBI:57476"/>
        <dbReference type="ChEBI" id="CHEBI:57783"/>
        <dbReference type="ChEBI" id="CHEBI:58349"/>
        <dbReference type="ChEBI" id="CHEBI:537519"/>
        <dbReference type="EC" id="1.1.1.3"/>
    </reaction>
</comment>
<evidence type="ECO:0000256" key="6">
    <source>
        <dbReference type="ARBA" id="ARBA00022605"/>
    </source>
</evidence>
<dbReference type="PIRSF" id="PIRSF000098">
    <property type="entry name" value="Homoser_dehydrog"/>
    <property type="match status" value="1"/>
</dbReference>
<evidence type="ECO:0000256" key="8">
    <source>
        <dbReference type="ARBA" id="ARBA00023002"/>
    </source>
</evidence>
<keyword evidence="10" id="KW-0521">NADP</keyword>
<dbReference type="InterPro" id="IPR019811">
    <property type="entry name" value="HDH_CS"/>
</dbReference>
<dbReference type="NCBIfam" id="NF004976">
    <property type="entry name" value="PRK06349.1"/>
    <property type="match status" value="1"/>
</dbReference>
<gene>
    <name evidence="14" type="ORF">GCM10008906_05630</name>
</gene>
<dbReference type="InterPro" id="IPR001342">
    <property type="entry name" value="HDH_cat"/>
</dbReference>
<comment type="caution">
    <text evidence="14">The sequence shown here is derived from an EMBL/GenBank/DDBJ whole genome shotgun (WGS) entry which is preliminary data.</text>
</comment>
<dbReference type="SUPFAM" id="SSF55347">
    <property type="entry name" value="Glyceraldehyde-3-phosphate dehydrogenase-like, C-terminal domain"/>
    <property type="match status" value="1"/>
</dbReference>
<dbReference type="PANTHER" id="PTHR43331">
    <property type="entry name" value="HOMOSERINE DEHYDROGENASE"/>
    <property type="match status" value="1"/>
</dbReference>
<evidence type="ECO:0000313" key="15">
    <source>
        <dbReference type="Proteomes" id="UP001501510"/>
    </source>
</evidence>
<dbReference type="InterPro" id="IPR005106">
    <property type="entry name" value="Asp/hSer_DH_NAD-bd"/>
</dbReference>
<evidence type="ECO:0000313" key="14">
    <source>
        <dbReference type="EMBL" id="GAA0734013.1"/>
    </source>
</evidence>
<dbReference type="Gene3D" id="3.30.360.10">
    <property type="entry name" value="Dihydrodipicolinate Reductase, domain 2"/>
    <property type="match status" value="1"/>
</dbReference>
<protein>
    <recommendedName>
        <fullName evidence="5 10">Homoserine dehydrogenase</fullName>
        <ecNumber evidence="4 10">1.1.1.3</ecNumber>
    </recommendedName>
</protein>
<proteinExistence type="inferred from homology"/>
<keyword evidence="7 10" id="KW-0791">Threonine biosynthesis</keyword>
<reference evidence="14 15" key="1">
    <citation type="journal article" date="2019" name="Int. J. Syst. Evol. Microbiol.">
        <title>The Global Catalogue of Microorganisms (GCM) 10K type strain sequencing project: providing services to taxonomists for standard genome sequencing and annotation.</title>
        <authorList>
            <consortium name="The Broad Institute Genomics Platform"/>
            <consortium name="The Broad Institute Genome Sequencing Center for Infectious Disease"/>
            <person name="Wu L."/>
            <person name="Ma J."/>
        </authorList>
    </citation>
    <scope>NUCLEOTIDE SEQUENCE [LARGE SCALE GENOMIC DNA]</scope>
    <source>
        <strain evidence="14 15">JCM 1407</strain>
    </source>
</reference>
<comment type="similarity">
    <text evidence="3 11">Belongs to the homoserine dehydrogenase family.</text>
</comment>
<feature type="domain" description="Aspartate/homoserine dehydrogenase NAD-binding" evidence="13">
    <location>
        <begin position="8"/>
        <end position="125"/>
    </location>
</feature>
<evidence type="ECO:0000259" key="13">
    <source>
        <dbReference type="Pfam" id="PF03447"/>
    </source>
</evidence>
<comment type="pathway">
    <text evidence="2 10">Amino-acid biosynthesis; L-methionine biosynthesis via de novo pathway; L-homoserine from L-aspartate: step 3/3.</text>
</comment>
<dbReference type="PANTHER" id="PTHR43331:SF1">
    <property type="entry name" value="HOMOSERINE DEHYDROGENASE"/>
    <property type="match status" value="1"/>
</dbReference>